<feature type="domain" description="Nitroreductase" evidence="7">
    <location>
        <begin position="14"/>
        <end position="192"/>
    </location>
</feature>
<dbReference type="Pfam" id="PF00881">
    <property type="entry name" value="Nitroreductase"/>
    <property type="match status" value="1"/>
</dbReference>
<evidence type="ECO:0000256" key="4">
    <source>
        <dbReference type="ARBA" id="ARBA00022643"/>
    </source>
</evidence>
<proteinExistence type="inferred from homology"/>
<keyword evidence="6" id="KW-0560">Oxidoreductase</keyword>
<dbReference type="AlphaFoldDB" id="A0A4Q1C9Q7"/>
<evidence type="ECO:0000256" key="3">
    <source>
        <dbReference type="ARBA" id="ARBA00022630"/>
    </source>
</evidence>
<keyword evidence="5" id="KW-0521">NADP</keyword>
<evidence type="ECO:0000313" key="8">
    <source>
        <dbReference type="EMBL" id="RXK55571.1"/>
    </source>
</evidence>
<dbReference type="Proteomes" id="UP000290218">
    <property type="component" value="Unassembled WGS sequence"/>
</dbReference>
<evidence type="ECO:0000256" key="5">
    <source>
        <dbReference type="ARBA" id="ARBA00022857"/>
    </source>
</evidence>
<dbReference type="EMBL" id="SDHX01000001">
    <property type="protein sequence ID" value="RXK55571.1"/>
    <property type="molecule type" value="Genomic_DNA"/>
</dbReference>
<reference evidence="8 9" key="1">
    <citation type="submission" date="2019-01" db="EMBL/GenBank/DDBJ databases">
        <title>Lacunisphaera sp. strain TWA-58.</title>
        <authorList>
            <person name="Chen W.-M."/>
        </authorList>
    </citation>
    <scope>NUCLEOTIDE SEQUENCE [LARGE SCALE GENOMIC DNA]</scope>
    <source>
        <strain evidence="8 9">TWA-58</strain>
    </source>
</reference>
<comment type="caution">
    <text evidence="8">The sequence shown here is derived from an EMBL/GenBank/DDBJ whole genome shotgun (WGS) entry which is preliminary data.</text>
</comment>
<keyword evidence="3" id="KW-0285">Flavoprotein</keyword>
<accession>A0A4Q1C9Q7</accession>
<name>A0A4Q1C9Q7_9BACT</name>
<dbReference type="OrthoDB" id="9809288at2"/>
<dbReference type="SUPFAM" id="SSF55469">
    <property type="entry name" value="FMN-dependent nitroreductase-like"/>
    <property type="match status" value="1"/>
</dbReference>
<evidence type="ECO:0000256" key="6">
    <source>
        <dbReference type="ARBA" id="ARBA00023002"/>
    </source>
</evidence>
<dbReference type="Gene3D" id="3.40.109.10">
    <property type="entry name" value="NADH Oxidase"/>
    <property type="match status" value="1"/>
</dbReference>
<keyword evidence="9" id="KW-1185">Reference proteome</keyword>
<gene>
    <name evidence="8" type="ORF">ESB00_06675</name>
</gene>
<dbReference type="InterPro" id="IPR033878">
    <property type="entry name" value="NfsB-like"/>
</dbReference>
<sequence>MNTINRSQLIEQLNWRYATKQFDPTKKISAQDWAALEEALVLTPSSIGLQPWAFLVVDDPEVRAQLLLASYGQPQVVDASHLVVFATKANYSEADVDAHIRQAAKIRGVPVESLDGLRTMAMRSVVQGMDETARRNWATNQTYIALGNLVTSAALLGIDAAPMEGFERHRYDDILGLKVRGLTASVIAALGYRKAGDKYATAPKVRFPREEVVVHV</sequence>
<dbReference type="RefSeq" id="WP_129046936.1">
    <property type="nucleotide sequence ID" value="NZ_SDHX01000001.1"/>
</dbReference>
<evidence type="ECO:0000313" key="9">
    <source>
        <dbReference type="Proteomes" id="UP000290218"/>
    </source>
</evidence>
<evidence type="ECO:0000256" key="2">
    <source>
        <dbReference type="ARBA" id="ARBA00007118"/>
    </source>
</evidence>
<comment type="cofactor">
    <cofactor evidence="1">
        <name>FMN</name>
        <dbReference type="ChEBI" id="CHEBI:58210"/>
    </cofactor>
</comment>
<keyword evidence="4" id="KW-0288">FMN</keyword>
<dbReference type="PANTHER" id="PTHR43673">
    <property type="entry name" value="NAD(P)H NITROREDUCTASE YDGI-RELATED"/>
    <property type="match status" value="1"/>
</dbReference>
<dbReference type="InterPro" id="IPR029479">
    <property type="entry name" value="Nitroreductase"/>
</dbReference>
<dbReference type="PANTHER" id="PTHR43673:SF2">
    <property type="entry name" value="NITROREDUCTASE"/>
    <property type="match status" value="1"/>
</dbReference>
<protein>
    <submittedName>
        <fullName evidence="8">NAD(P)H-dependent oxidoreductase</fullName>
    </submittedName>
</protein>
<organism evidence="8 9">
    <name type="scientific">Oleiharenicola lentus</name>
    <dbReference type="NCBI Taxonomy" id="2508720"/>
    <lineage>
        <taxon>Bacteria</taxon>
        <taxon>Pseudomonadati</taxon>
        <taxon>Verrucomicrobiota</taxon>
        <taxon>Opitutia</taxon>
        <taxon>Opitutales</taxon>
        <taxon>Opitutaceae</taxon>
        <taxon>Oleiharenicola</taxon>
    </lineage>
</organism>
<comment type="similarity">
    <text evidence="2">Belongs to the nitroreductase family.</text>
</comment>
<dbReference type="InterPro" id="IPR000415">
    <property type="entry name" value="Nitroreductase-like"/>
</dbReference>
<evidence type="ECO:0000256" key="1">
    <source>
        <dbReference type="ARBA" id="ARBA00001917"/>
    </source>
</evidence>
<dbReference type="CDD" id="cd02149">
    <property type="entry name" value="NfsB-like"/>
    <property type="match status" value="1"/>
</dbReference>
<evidence type="ECO:0000259" key="7">
    <source>
        <dbReference type="Pfam" id="PF00881"/>
    </source>
</evidence>
<dbReference type="GO" id="GO:0016491">
    <property type="term" value="F:oxidoreductase activity"/>
    <property type="evidence" value="ECO:0007669"/>
    <property type="project" value="UniProtKB-KW"/>
</dbReference>